<dbReference type="Proteomes" id="UP000042738">
    <property type="component" value="Chromosome"/>
</dbReference>
<sequence>MQATQEETILFLQDTTSFGYHRNNPDLVGFTGSHTAGLVKTGKDAGINCGIPMHSSLVVTTQGLPLGLTAIKFWIRKKFKGANVLKRKINPTRIPIEEKESYRWLEK</sequence>
<protein>
    <submittedName>
        <fullName evidence="1">Uncharacterized protein</fullName>
    </submittedName>
</protein>
<dbReference type="Gene3D" id="3.90.350.10">
    <property type="entry name" value="Transposase Inhibitor Protein From Tn5, Chain A, domain 1"/>
    <property type="match status" value="1"/>
</dbReference>
<dbReference type="PANTHER" id="PTHR37319:SF1">
    <property type="entry name" value="TRANSPOSASE TN5 DIMERISATION DOMAIN-CONTAINING PROTEIN"/>
    <property type="match status" value="1"/>
</dbReference>
<reference evidence="1 2" key="1">
    <citation type="journal article" date="2014" name="Genome Announc.">
        <title>Whole-Genome Sequence of Serratia symbiotica Strain CWBI-2.3T, a Free-Living Symbiont of the Black Bean Aphid Aphis fabae.</title>
        <authorList>
            <person name="Foray V."/>
            <person name="Grigorescu A.S."/>
            <person name="Sabri A."/>
            <person name="Haubruge E."/>
            <person name="Lognay G."/>
            <person name="Francis F."/>
            <person name="Fauconnier M.L."/>
            <person name="Hance T."/>
            <person name="Thonart P."/>
        </authorList>
    </citation>
    <scope>NUCLEOTIDE SEQUENCE [LARGE SCALE GENOMIC DNA]</scope>
    <source>
        <strain evidence="1">CWBI-2.3</strain>
    </source>
</reference>
<organism evidence="1 2">
    <name type="scientific">Serratia symbiotica</name>
    <dbReference type="NCBI Taxonomy" id="138074"/>
    <lineage>
        <taxon>Bacteria</taxon>
        <taxon>Pseudomonadati</taxon>
        <taxon>Pseudomonadota</taxon>
        <taxon>Gammaproteobacteria</taxon>
        <taxon>Enterobacterales</taxon>
        <taxon>Yersiniaceae</taxon>
        <taxon>Serratia</taxon>
    </lineage>
</organism>
<dbReference type="STRING" id="138074.SYMBAF_140027"/>
<accession>A0A068Z678</accession>
<name>A0A068Z678_9GAMM</name>
<dbReference type="InterPro" id="IPR012337">
    <property type="entry name" value="RNaseH-like_sf"/>
</dbReference>
<proteinExistence type="predicted"/>
<evidence type="ECO:0000313" key="2">
    <source>
        <dbReference type="Proteomes" id="UP000042738"/>
    </source>
</evidence>
<dbReference type="AlphaFoldDB" id="A0A068Z678"/>
<evidence type="ECO:0000313" key="1">
    <source>
        <dbReference type="EMBL" id="QLH64200.1"/>
    </source>
</evidence>
<dbReference type="InterPro" id="IPR047768">
    <property type="entry name" value="Tn5p-like"/>
</dbReference>
<dbReference type="RefSeq" id="WP_152609051.1">
    <property type="nucleotide sequence ID" value="NZ_CP050855.1"/>
</dbReference>
<dbReference type="GeneID" id="93738078"/>
<dbReference type="SUPFAM" id="SSF53098">
    <property type="entry name" value="Ribonuclease H-like"/>
    <property type="match status" value="1"/>
</dbReference>
<gene>
    <name evidence="1" type="ORF">SYMBAF_16490</name>
</gene>
<dbReference type="EMBL" id="CP050855">
    <property type="protein sequence ID" value="QLH64200.1"/>
    <property type="molecule type" value="Genomic_DNA"/>
</dbReference>
<dbReference type="PANTHER" id="PTHR37319">
    <property type="entry name" value="TRANSPOSASE"/>
    <property type="match status" value="1"/>
</dbReference>